<feature type="domain" description="Rhodanese" evidence="1">
    <location>
        <begin position="372"/>
        <end position="432"/>
    </location>
</feature>
<dbReference type="InterPro" id="IPR027417">
    <property type="entry name" value="P-loop_NTPase"/>
</dbReference>
<dbReference type="CDD" id="cd00267">
    <property type="entry name" value="ABC_ATPase"/>
    <property type="match status" value="2"/>
</dbReference>
<dbReference type="GO" id="GO:0005524">
    <property type="term" value="F:ATP binding"/>
    <property type="evidence" value="ECO:0007669"/>
    <property type="project" value="InterPro"/>
</dbReference>
<keyword evidence="3" id="KW-1185">Reference proteome</keyword>
<dbReference type="Proteomes" id="UP000320359">
    <property type="component" value="Unassembled WGS sequence"/>
</dbReference>
<evidence type="ECO:0000313" key="3">
    <source>
        <dbReference type="Proteomes" id="UP000320359"/>
    </source>
</evidence>
<dbReference type="InterPro" id="IPR003959">
    <property type="entry name" value="ATPase_AAA_core"/>
</dbReference>
<protein>
    <submittedName>
        <fullName evidence="2">AAA family ATPase</fullName>
    </submittedName>
</protein>
<reference evidence="2 3" key="1">
    <citation type="submission" date="2019-07" db="EMBL/GenBank/DDBJ databases">
        <authorList>
            <person name="Yang M."/>
            <person name="Zhao D."/>
            <person name="Xiang H."/>
        </authorList>
    </citation>
    <scope>NUCLEOTIDE SEQUENCE [LARGE SCALE GENOMIC DNA]</scope>
    <source>
        <strain evidence="2 3">IM1326</strain>
    </source>
</reference>
<dbReference type="InterPro" id="IPR001763">
    <property type="entry name" value="Rhodanese-like_dom"/>
</dbReference>
<accession>A0A552WZ18</accession>
<evidence type="ECO:0000313" key="2">
    <source>
        <dbReference type="EMBL" id="TRW48068.1"/>
    </source>
</evidence>
<dbReference type="GO" id="GO:0016887">
    <property type="term" value="F:ATP hydrolysis activity"/>
    <property type="evidence" value="ECO:0007669"/>
    <property type="project" value="InterPro"/>
</dbReference>
<dbReference type="AlphaFoldDB" id="A0A552WZ18"/>
<evidence type="ECO:0000259" key="1">
    <source>
        <dbReference type="PROSITE" id="PS50206"/>
    </source>
</evidence>
<dbReference type="PANTHER" id="PTHR43581">
    <property type="entry name" value="ATP/GTP PHOSPHATASE"/>
    <property type="match status" value="1"/>
</dbReference>
<comment type="caution">
    <text evidence="2">The sequence shown here is derived from an EMBL/GenBank/DDBJ whole genome shotgun (WGS) entry which is preliminary data.</text>
</comment>
<proteinExistence type="predicted"/>
<dbReference type="OrthoDB" id="3322489at2"/>
<dbReference type="Pfam" id="PF13304">
    <property type="entry name" value="AAA_21"/>
    <property type="match status" value="1"/>
</dbReference>
<sequence length="560" mass="62391">MAQVWIDALTFNDGNTVELAKNDIVVLVGPNNAGKSATLRESAQLLRAKSNKGKVISDLLIGREGNEEELIRRLEQMGDKTFSGNPLPSYRGFGFDVYEGNAKSYWLRIEDDGLSELLEVFVKNISTEERLTAANPTNNIRLSKEPPTHPIHFLQKKDSLEATFSHYFRQAFGTDLIVHRNAGSEVPLYVGERPIPKDGEDRVSEGYLAELETRDLLHKQGDGMRSFVGVLLNAFVSQHSILFIDEPEAFLHPPQARLLGKMLARDLPTARQLFLATHSQDFLKGLLDAGVNNLKIIRVRRDGSVNRVSMLSSADIEAIWKDSLLRHSNVLDGLFHSKVVICESDSDCRFYSAVMSAIFEDQGSIAPDIMFIHCGGKHRIAVVVRALRKLGVPITVVADFDVLSDIQPLRSIVEGLEGGWSELESDWRLVKSSVDQKRPELETDDVKREISVILSSVEQRIFPKEVARELGKILKKTSAWSQAKTAGKSYIPSGDPTQAYARLRAALKSVGLLVVDVGELEGFVRSIGNHGPTWVNDALNRDLRNDPELEDARRFVSEMV</sequence>
<dbReference type="InterPro" id="IPR003593">
    <property type="entry name" value="AAA+_ATPase"/>
</dbReference>
<dbReference type="SMART" id="SM00382">
    <property type="entry name" value="AAA"/>
    <property type="match status" value="1"/>
</dbReference>
<dbReference type="PROSITE" id="PS50206">
    <property type="entry name" value="RHODANESE_3"/>
    <property type="match status" value="1"/>
</dbReference>
<name>A0A552WZ18_9GAMM</name>
<dbReference type="SUPFAM" id="SSF52540">
    <property type="entry name" value="P-loop containing nucleoside triphosphate hydrolases"/>
    <property type="match status" value="1"/>
</dbReference>
<dbReference type="Pfam" id="PF20469">
    <property type="entry name" value="OLD-like_TOPRIM"/>
    <property type="match status" value="1"/>
</dbReference>
<organism evidence="2 3">
    <name type="scientific">Aliidiomarina halalkaliphila</name>
    <dbReference type="NCBI Taxonomy" id="2593535"/>
    <lineage>
        <taxon>Bacteria</taxon>
        <taxon>Pseudomonadati</taxon>
        <taxon>Pseudomonadota</taxon>
        <taxon>Gammaproteobacteria</taxon>
        <taxon>Alteromonadales</taxon>
        <taxon>Idiomarinaceae</taxon>
        <taxon>Aliidiomarina</taxon>
    </lineage>
</organism>
<dbReference type="Gene3D" id="3.40.50.300">
    <property type="entry name" value="P-loop containing nucleotide triphosphate hydrolases"/>
    <property type="match status" value="1"/>
</dbReference>
<gene>
    <name evidence="2" type="ORF">FM042_10435</name>
</gene>
<dbReference type="InterPro" id="IPR051396">
    <property type="entry name" value="Bact_Antivir_Def_Nuclease"/>
</dbReference>
<dbReference type="EMBL" id="VJWL01000004">
    <property type="protein sequence ID" value="TRW48068.1"/>
    <property type="molecule type" value="Genomic_DNA"/>
</dbReference>
<dbReference type="InterPro" id="IPR034139">
    <property type="entry name" value="TOPRIM_OLD"/>
</dbReference>
<dbReference type="PANTHER" id="PTHR43581:SF4">
    <property type="entry name" value="ATP_GTP PHOSPHATASE"/>
    <property type="match status" value="1"/>
</dbReference>
<dbReference type="RefSeq" id="WP_143236390.1">
    <property type="nucleotide sequence ID" value="NZ_VJWL01000004.1"/>
</dbReference>